<accession>G2KWX7</accession>
<dbReference type="KEGG" id="lsn:LSA_1p00180"/>
<evidence type="ECO:0000313" key="2">
    <source>
        <dbReference type="Proteomes" id="UP000001285"/>
    </source>
</evidence>
<keyword evidence="2" id="KW-1185">Reference proteome</keyword>
<dbReference type="HOGENOM" id="CLU_3137142_0_0_9"/>
<evidence type="ECO:0000313" key="1">
    <source>
        <dbReference type="EMBL" id="AEN99774.1"/>
    </source>
</evidence>
<name>G2KWX7_FRUST</name>
<keyword evidence="1" id="KW-0614">Plasmid</keyword>
<dbReference type="EMBL" id="CP002463">
    <property type="protein sequence ID" value="AEN99774.1"/>
    <property type="molecule type" value="Genomic_DNA"/>
</dbReference>
<protein>
    <submittedName>
        <fullName evidence="1">Uncharacterized protein</fullName>
    </submittedName>
</protein>
<organism evidence="1 2">
    <name type="scientific">Fructilactobacillus sanfranciscensis (strain TMW 1.1304)</name>
    <name type="common">Lactobacillus sanfranciscensis</name>
    <dbReference type="NCBI Taxonomy" id="714313"/>
    <lineage>
        <taxon>Bacteria</taxon>
        <taxon>Bacillati</taxon>
        <taxon>Bacillota</taxon>
        <taxon>Bacilli</taxon>
        <taxon>Lactobacillales</taxon>
        <taxon>Lactobacillaceae</taxon>
        <taxon>Fructilactobacillus</taxon>
    </lineage>
</organism>
<dbReference type="AlphaFoldDB" id="G2KWX7"/>
<sequence length="49" mass="5447">MLLLNQIRGQIGGQGMQNALADLMSRYAQDNWDINSKPEVDLEADGDIQ</sequence>
<geneLocation type="plasmid" evidence="1 2">
    <name>pLS2</name>
</geneLocation>
<reference evidence="1 2" key="1">
    <citation type="journal article" date="2011" name="Microb. Cell Fact.">
        <title>Genomic analysis reveals Lactobacillus sanfranciscensis as stable element in traditional sourdoughs.</title>
        <authorList>
            <person name="Vogel R.F."/>
            <person name="Pavlovic M."/>
            <person name="Ehrmann M.A."/>
            <person name="Wiezer A."/>
            <person name="Liesegang H."/>
            <person name="Offschanka S."/>
            <person name="Voget S."/>
            <person name="Angelov A."/>
            <person name="Bocker G."/>
            <person name="Liebl W."/>
        </authorList>
    </citation>
    <scope>NUCLEOTIDE SEQUENCE [LARGE SCALE GENOMIC DNA]</scope>
    <source>
        <strain evidence="2">TMW 1.1304</strain>
    </source>
</reference>
<proteinExistence type="predicted"/>
<dbReference type="Proteomes" id="UP000001285">
    <property type="component" value="Plasmid pLS2"/>
</dbReference>
<gene>
    <name evidence="1" type="ordered locus">LSA_1p00180</name>
</gene>